<dbReference type="GO" id="GO:0005829">
    <property type="term" value="C:cytosol"/>
    <property type="evidence" value="ECO:0007669"/>
    <property type="project" value="TreeGrafter"/>
</dbReference>
<name>A0A0A7GFP2_GEOAI</name>
<dbReference type="GO" id="GO:0030688">
    <property type="term" value="C:preribosome, small subunit precursor"/>
    <property type="evidence" value="ECO:0007669"/>
    <property type="project" value="TreeGrafter"/>
</dbReference>
<dbReference type="Gene3D" id="3.30.200.20">
    <property type="entry name" value="Phosphorylase Kinase, domain 1"/>
    <property type="match status" value="1"/>
</dbReference>
<keyword evidence="7" id="KW-0547">Nucleotide-binding</keyword>
<keyword evidence="8 14" id="KW-0418">Kinase</keyword>
<evidence type="ECO:0000256" key="11">
    <source>
        <dbReference type="ARBA" id="ARBA00047899"/>
    </source>
</evidence>
<dbReference type="eggNOG" id="arCOG01181">
    <property type="taxonomic scope" value="Archaea"/>
</dbReference>
<gene>
    <name evidence="14" type="ORF">GACE_0701</name>
</gene>
<accession>A0A0A7GFP2</accession>
<dbReference type="InterPro" id="IPR036390">
    <property type="entry name" value="WH_DNA-bd_sf"/>
</dbReference>
<dbReference type="PANTHER" id="PTHR45852">
    <property type="entry name" value="SER/THR-PROTEIN KINASE RIO2"/>
    <property type="match status" value="1"/>
</dbReference>
<evidence type="ECO:0000256" key="5">
    <source>
        <dbReference type="ARBA" id="ARBA00022679"/>
    </source>
</evidence>
<evidence type="ECO:0000256" key="3">
    <source>
        <dbReference type="ARBA" id="ARBA00012513"/>
    </source>
</evidence>
<dbReference type="STRING" id="565033.GACE_0701"/>
<dbReference type="Gene3D" id="1.10.10.10">
    <property type="entry name" value="Winged helix-like DNA-binding domain superfamily/Winged helix DNA-binding domain"/>
    <property type="match status" value="1"/>
</dbReference>
<dbReference type="RefSeq" id="WP_048091205.1">
    <property type="nucleotide sequence ID" value="NZ_CP009552.1"/>
</dbReference>
<feature type="domain" description="Protein kinase" evidence="13">
    <location>
        <begin position="93"/>
        <end position="285"/>
    </location>
</feature>
<dbReference type="InterPro" id="IPR000719">
    <property type="entry name" value="Prot_kinase_dom"/>
</dbReference>
<dbReference type="Gene3D" id="1.10.510.10">
    <property type="entry name" value="Transferase(Phosphotransferase) domain 1"/>
    <property type="match status" value="1"/>
</dbReference>
<comment type="catalytic activity">
    <reaction evidence="11">
        <text>L-threonyl-[protein] + ATP = O-phospho-L-threonyl-[protein] + ADP + H(+)</text>
        <dbReference type="Rhea" id="RHEA:46608"/>
        <dbReference type="Rhea" id="RHEA-COMP:11060"/>
        <dbReference type="Rhea" id="RHEA-COMP:11605"/>
        <dbReference type="ChEBI" id="CHEBI:15378"/>
        <dbReference type="ChEBI" id="CHEBI:30013"/>
        <dbReference type="ChEBI" id="CHEBI:30616"/>
        <dbReference type="ChEBI" id="CHEBI:61977"/>
        <dbReference type="ChEBI" id="CHEBI:456216"/>
        <dbReference type="EC" id="2.7.11.1"/>
    </reaction>
</comment>
<dbReference type="SUPFAM" id="SSF46785">
    <property type="entry name" value="Winged helix' DNA-binding domain"/>
    <property type="match status" value="1"/>
</dbReference>
<dbReference type="PANTHER" id="PTHR45852:SF1">
    <property type="entry name" value="SERINE_THREONINE-PROTEIN KINASE RIO2"/>
    <property type="match status" value="1"/>
</dbReference>
<evidence type="ECO:0000256" key="2">
    <source>
        <dbReference type="ARBA" id="ARBA00009196"/>
    </source>
</evidence>
<evidence type="ECO:0000256" key="6">
    <source>
        <dbReference type="ARBA" id="ARBA00022723"/>
    </source>
</evidence>
<dbReference type="GO" id="GO:0005524">
    <property type="term" value="F:ATP binding"/>
    <property type="evidence" value="ECO:0007669"/>
    <property type="project" value="UniProtKB-KW"/>
</dbReference>
<keyword evidence="9" id="KW-0067">ATP-binding</keyword>
<dbReference type="AlphaFoldDB" id="A0A0A7GFP2"/>
<evidence type="ECO:0000256" key="12">
    <source>
        <dbReference type="ARBA" id="ARBA00048679"/>
    </source>
</evidence>
<dbReference type="InterPro" id="IPR015285">
    <property type="entry name" value="RIO2_wHTH_N"/>
</dbReference>
<comment type="catalytic activity">
    <reaction evidence="12">
        <text>L-seryl-[protein] + ATP = O-phospho-L-seryl-[protein] + ADP + H(+)</text>
        <dbReference type="Rhea" id="RHEA:17989"/>
        <dbReference type="Rhea" id="RHEA-COMP:9863"/>
        <dbReference type="Rhea" id="RHEA-COMP:11604"/>
        <dbReference type="ChEBI" id="CHEBI:15378"/>
        <dbReference type="ChEBI" id="CHEBI:29999"/>
        <dbReference type="ChEBI" id="CHEBI:30616"/>
        <dbReference type="ChEBI" id="CHEBI:83421"/>
        <dbReference type="ChEBI" id="CHEBI:456216"/>
        <dbReference type="EC" id="2.7.11.1"/>
    </reaction>
</comment>
<dbReference type="InterPro" id="IPR018934">
    <property type="entry name" value="RIO_dom"/>
</dbReference>
<keyword evidence="4 14" id="KW-0723">Serine/threonine-protein kinase</keyword>
<evidence type="ECO:0000256" key="8">
    <source>
        <dbReference type="ARBA" id="ARBA00022777"/>
    </source>
</evidence>
<dbReference type="KEGG" id="gac:GACE_0701"/>
<dbReference type="Proteomes" id="UP000030624">
    <property type="component" value="Chromosome"/>
</dbReference>
<evidence type="ECO:0000259" key="13">
    <source>
        <dbReference type="PROSITE" id="PS50011"/>
    </source>
</evidence>
<evidence type="ECO:0000256" key="10">
    <source>
        <dbReference type="ARBA" id="ARBA00022842"/>
    </source>
</evidence>
<dbReference type="HOGENOM" id="CLU_018693_1_0_2"/>
<keyword evidence="10" id="KW-0460">Magnesium</keyword>
<evidence type="ECO:0000256" key="7">
    <source>
        <dbReference type="ARBA" id="ARBA00022741"/>
    </source>
</evidence>
<dbReference type="PROSITE" id="PS50011">
    <property type="entry name" value="PROTEIN_KINASE_DOM"/>
    <property type="match status" value="1"/>
</dbReference>
<dbReference type="InterPro" id="IPR000687">
    <property type="entry name" value="RIO_kinase"/>
</dbReference>
<comment type="cofactor">
    <cofactor evidence="1">
        <name>Mg(2+)</name>
        <dbReference type="ChEBI" id="CHEBI:18420"/>
    </cofactor>
</comment>
<evidence type="ECO:0000256" key="9">
    <source>
        <dbReference type="ARBA" id="ARBA00022840"/>
    </source>
</evidence>
<dbReference type="InterPro" id="IPR030484">
    <property type="entry name" value="Rio2"/>
</dbReference>
<dbReference type="Pfam" id="PF09202">
    <property type="entry name" value="Rio2_N"/>
    <property type="match status" value="1"/>
</dbReference>
<dbReference type="InterPro" id="IPR036388">
    <property type="entry name" value="WH-like_DNA-bd_sf"/>
</dbReference>
<sequence>MQDLIELYRGLDRKDECILNAIFDNMWDFEYVPVHAIARECGMGEEKIELALKKLGGMRITENKYTEYLGASFTFKGLSVFSLKRLVNKNAISMLGNIMGEGKESVVYNAMSERYGEVVVKFHRVGYPSFKKVKEKRDYGSLHYTVLTVRSAKREYAALKKLYGYASVPQPVAWEGNAVVTRLIDAKELFRVKISNPEDVLDMILEEIRKMYSRGIVHGDLSQFNILVNSDGVWIIDFPQSVDTKDPMAQEYLERDVKNVLDYFERTYRLKKDLKEVMEYIKDEA</sequence>
<organism evidence="14 15">
    <name type="scientific">Geoglobus acetivorans</name>
    <dbReference type="NCBI Taxonomy" id="565033"/>
    <lineage>
        <taxon>Archaea</taxon>
        <taxon>Methanobacteriati</taxon>
        <taxon>Methanobacteriota</taxon>
        <taxon>Archaeoglobi</taxon>
        <taxon>Archaeoglobales</taxon>
        <taxon>Archaeoglobaceae</taxon>
        <taxon>Geoglobus</taxon>
    </lineage>
</organism>
<evidence type="ECO:0000256" key="1">
    <source>
        <dbReference type="ARBA" id="ARBA00001946"/>
    </source>
</evidence>
<keyword evidence="6" id="KW-0479">Metal-binding</keyword>
<dbReference type="CDD" id="cd05144">
    <property type="entry name" value="RIO2_C"/>
    <property type="match status" value="1"/>
</dbReference>
<dbReference type="SUPFAM" id="SSF56112">
    <property type="entry name" value="Protein kinase-like (PK-like)"/>
    <property type="match status" value="1"/>
</dbReference>
<protein>
    <recommendedName>
        <fullName evidence="3">non-specific serine/threonine protein kinase</fullName>
        <ecNumber evidence="3">2.7.11.1</ecNumber>
    </recommendedName>
</protein>
<dbReference type="Pfam" id="PF01163">
    <property type="entry name" value="RIO1"/>
    <property type="match status" value="1"/>
</dbReference>
<evidence type="ECO:0000313" key="15">
    <source>
        <dbReference type="Proteomes" id="UP000030624"/>
    </source>
</evidence>
<reference evidence="14 15" key="1">
    <citation type="journal article" date="2015" name="Appl. Environ. Microbiol.">
        <title>The Geoglobus acetivorans genome: Fe(III) reduction, acetate utilization, autotrophic growth, and degradation of aromatic compounds in a hyperthermophilic archaeon.</title>
        <authorList>
            <person name="Mardanov A.V."/>
            <person name="Slododkina G.B."/>
            <person name="Slobodkin A.I."/>
            <person name="Beletsky A.V."/>
            <person name="Gavrilov S.N."/>
            <person name="Kublanov I.V."/>
            <person name="Bonch-Osmolovskaya E.A."/>
            <person name="Skryabin K.G."/>
            <person name="Ravin N.V."/>
        </authorList>
    </citation>
    <scope>NUCLEOTIDE SEQUENCE [LARGE SCALE GENOMIC DNA]</scope>
    <source>
        <strain evidence="14 15">SBH6</strain>
    </source>
</reference>
<dbReference type="SMART" id="SM00090">
    <property type="entry name" value="RIO"/>
    <property type="match status" value="1"/>
</dbReference>
<dbReference type="EMBL" id="CP009552">
    <property type="protein sequence ID" value="AIY89752.1"/>
    <property type="molecule type" value="Genomic_DNA"/>
</dbReference>
<evidence type="ECO:0000256" key="4">
    <source>
        <dbReference type="ARBA" id="ARBA00022527"/>
    </source>
</evidence>
<evidence type="ECO:0000313" key="14">
    <source>
        <dbReference type="EMBL" id="AIY89752.1"/>
    </source>
</evidence>
<dbReference type="GO" id="GO:0046872">
    <property type="term" value="F:metal ion binding"/>
    <property type="evidence" value="ECO:0007669"/>
    <property type="project" value="UniProtKB-KW"/>
</dbReference>
<dbReference type="EC" id="2.7.11.1" evidence="3"/>
<keyword evidence="5" id="KW-0808">Transferase</keyword>
<dbReference type="GeneID" id="24797300"/>
<proteinExistence type="inferred from homology"/>
<dbReference type="GO" id="GO:0004674">
    <property type="term" value="F:protein serine/threonine kinase activity"/>
    <property type="evidence" value="ECO:0007669"/>
    <property type="project" value="UniProtKB-KW"/>
</dbReference>
<dbReference type="InterPro" id="IPR011009">
    <property type="entry name" value="Kinase-like_dom_sf"/>
</dbReference>
<comment type="similarity">
    <text evidence="2">Belongs to the protein kinase superfamily. RIO-type Ser/Thr kinase family.</text>
</comment>
<dbReference type="GO" id="GO:0030490">
    <property type="term" value="P:maturation of SSU-rRNA"/>
    <property type="evidence" value="ECO:0007669"/>
    <property type="project" value="TreeGrafter"/>
</dbReference>